<gene>
    <name evidence="2" type="ORF">PSU4_09680</name>
</gene>
<reference evidence="2 3" key="1">
    <citation type="submission" date="2019-07" db="EMBL/GenBank/DDBJ databases">
        <title>Whole genome shotgun sequence of Pseudonocardia sulfidoxydans NBRC 16205.</title>
        <authorList>
            <person name="Hosoyama A."/>
            <person name="Uohara A."/>
            <person name="Ohji S."/>
            <person name="Ichikawa N."/>
        </authorList>
    </citation>
    <scope>NUCLEOTIDE SEQUENCE [LARGE SCALE GENOMIC DNA]</scope>
    <source>
        <strain evidence="2 3">NBRC 16205</strain>
    </source>
</reference>
<dbReference type="Proteomes" id="UP000321685">
    <property type="component" value="Unassembled WGS sequence"/>
</dbReference>
<name>A0A511DE67_9PSEU</name>
<dbReference type="AlphaFoldDB" id="A0A511DE67"/>
<dbReference type="RefSeq" id="WP_147102747.1">
    <property type="nucleotide sequence ID" value="NZ_BJVJ01000005.1"/>
</dbReference>
<dbReference type="EMBL" id="BJVJ01000005">
    <property type="protein sequence ID" value="GEL22014.1"/>
    <property type="molecule type" value="Genomic_DNA"/>
</dbReference>
<sequence>MGAVTAVGVGMIMGIGVVLVVVLSPRGAREGTVGGEFLGRWPTPTMRWTALAMGAGSTAAAAALLAAGQPAAGLAAASFGGLGVFLVDAHRREAGSRLVPRAATGRLPSEGGGFWLVILLLLGDS</sequence>
<organism evidence="2 3">
    <name type="scientific">Pseudonocardia sulfidoxydans NBRC 16205</name>
    <dbReference type="NCBI Taxonomy" id="1223511"/>
    <lineage>
        <taxon>Bacteria</taxon>
        <taxon>Bacillati</taxon>
        <taxon>Actinomycetota</taxon>
        <taxon>Actinomycetes</taxon>
        <taxon>Pseudonocardiales</taxon>
        <taxon>Pseudonocardiaceae</taxon>
        <taxon>Pseudonocardia</taxon>
    </lineage>
</organism>
<keyword evidence="1" id="KW-0472">Membrane</keyword>
<feature type="transmembrane region" description="Helical" evidence="1">
    <location>
        <begin position="6"/>
        <end position="24"/>
    </location>
</feature>
<evidence type="ECO:0000256" key="1">
    <source>
        <dbReference type="SAM" id="Phobius"/>
    </source>
</evidence>
<protein>
    <submittedName>
        <fullName evidence="2">Uncharacterized protein</fullName>
    </submittedName>
</protein>
<evidence type="ECO:0000313" key="3">
    <source>
        <dbReference type="Proteomes" id="UP000321685"/>
    </source>
</evidence>
<evidence type="ECO:0000313" key="2">
    <source>
        <dbReference type="EMBL" id="GEL22014.1"/>
    </source>
</evidence>
<comment type="caution">
    <text evidence="2">The sequence shown here is derived from an EMBL/GenBank/DDBJ whole genome shotgun (WGS) entry which is preliminary data.</text>
</comment>
<feature type="transmembrane region" description="Helical" evidence="1">
    <location>
        <begin position="71"/>
        <end position="89"/>
    </location>
</feature>
<keyword evidence="3" id="KW-1185">Reference proteome</keyword>
<keyword evidence="1" id="KW-1133">Transmembrane helix</keyword>
<accession>A0A511DE67</accession>
<proteinExistence type="predicted"/>
<keyword evidence="1" id="KW-0812">Transmembrane</keyword>